<sequence>MGESIDLQAKIERIVYKPTLCNNLTSIDLSELRSVLTSKRRGMSSFILKIGEQYLLSVSKWVGPKRSRTYPYASIYDILCTTYKKVAIIPVIKDEGKEGELDYLQWDTVSLLSLLGVYVIPAYYVDAEKSQKHESKITNQKFDVSYVVEEIQKVLSYQSESLHWNLEKMNAIHDIAMKALESYDILSKRLGVELHSKADVLKRIERLYTEAESFKKLSRKAAQAAQHRETKTIQPKEVLDSDTTKAKITIENLLGGLYHFTCDEVKIEDNKIYLTEAKHSKSGFPSLNDIKDGLVKMVLYTNISELYYDCKKYVPVPTLKLTYTKIAKPILIEKLKTEAQINGFQLKLVENKRGDQI</sequence>
<name>A0A832MPT3_9THEM</name>
<dbReference type="AlphaFoldDB" id="A0A832MPT3"/>
<dbReference type="EMBL" id="DTKQ01000042">
    <property type="protein sequence ID" value="HGZ79452.1"/>
    <property type="molecule type" value="Genomic_DNA"/>
</dbReference>
<evidence type="ECO:0000313" key="1">
    <source>
        <dbReference type="EMBL" id="HGZ79452.1"/>
    </source>
</evidence>
<comment type="caution">
    <text evidence="1">The sequence shown here is derived from an EMBL/GenBank/DDBJ whole genome shotgun (WGS) entry which is preliminary data.</text>
</comment>
<organism evidence="1">
    <name type="scientific">Pseudothermotoga hypogea</name>
    <dbReference type="NCBI Taxonomy" id="57487"/>
    <lineage>
        <taxon>Bacteria</taxon>
        <taxon>Thermotogati</taxon>
        <taxon>Thermotogota</taxon>
        <taxon>Thermotogae</taxon>
        <taxon>Thermotogales</taxon>
        <taxon>Thermotogaceae</taxon>
        <taxon>Pseudothermotoga</taxon>
    </lineage>
</organism>
<accession>A0A832MPT3</accession>
<gene>
    <name evidence="1" type="ORF">ENW55_05675</name>
</gene>
<protein>
    <submittedName>
        <fullName evidence="1">Uncharacterized protein</fullName>
    </submittedName>
</protein>
<reference evidence="1" key="1">
    <citation type="journal article" date="2020" name="mSystems">
        <title>Genome- and Community-Level Interaction Insights into Carbon Utilization and Element Cycling Functions of Hydrothermarchaeota in Hydrothermal Sediment.</title>
        <authorList>
            <person name="Zhou Z."/>
            <person name="Liu Y."/>
            <person name="Xu W."/>
            <person name="Pan J."/>
            <person name="Luo Z.H."/>
            <person name="Li M."/>
        </authorList>
    </citation>
    <scope>NUCLEOTIDE SEQUENCE [LARGE SCALE GENOMIC DNA]</scope>
    <source>
        <strain evidence="1">SpSt-86</strain>
    </source>
</reference>
<proteinExistence type="predicted"/>